<dbReference type="Proteomes" id="UP000186914">
    <property type="component" value="Unassembled WGS sequence"/>
</dbReference>
<dbReference type="OrthoDB" id="297477at2157"/>
<proteinExistence type="inferred from homology"/>
<dbReference type="SMART" id="SM00928">
    <property type="entry name" value="NADH_4Fe-4S"/>
    <property type="match status" value="1"/>
</dbReference>
<dbReference type="InterPro" id="IPR019575">
    <property type="entry name" value="Nuop51_4Fe4S-bd"/>
</dbReference>
<dbReference type="Pfam" id="PF10589">
    <property type="entry name" value="NADH_4Fe-4S"/>
    <property type="match status" value="1"/>
</dbReference>
<dbReference type="SUPFAM" id="SSF142019">
    <property type="entry name" value="Nqo1 FMN-binding domain-like"/>
    <property type="match status" value="1"/>
</dbReference>
<keyword evidence="3" id="KW-0479">Metal-binding</keyword>
<evidence type="ECO:0000256" key="3">
    <source>
        <dbReference type="ARBA" id="ARBA00022723"/>
    </source>
</evidence>
<evidence type="ECO:0000256" key="5">
    <source>
        <dbReference type="ARBA" id="ARBA00023014"/>
    </source>
</evidence>
<evidence type="ECO:0000256" key="1">
    <source>
        <dbReference type="ARBA" id="ARBA00007523"/>
    </source>
</evidence>
<dbReference type="InterPro" id="IPR037207">
    <property type="entry name" value="Nuop51_4Fe4S-bd_sf"/>
</dbReference>
<dbReference type="InterPro" id="IPR011538">
    <property type="entry name" value="Nuo51_FMN-bd"/>
</dbReference>
<keyword evidence="4" id="KW-0408">Iron</keyword>
<dbReference type="Gene3D" id="1.20.1440.230">
    <property type="entry name" value="NADH-ubiquinone oxidoreductase 51kDa subunit, iron-sulphur binding domain"/>
    <property type="match status" value="1"/>
</dbReference>
<reference evidence="8" key="1">
    <citation type="submission" date="2017-01" db="EMBL/GenBank/DDBJ databases">
        <authorList>
            <person name="Varghese N."/>
            <person name="Submissions S."/>
        </authorList>
    </citation>
    <scope>NUCLEOTIDE SEQUENCE [LARGE SCALE GENOMIC DNA]</scope>
    <source>
        <strain evidence="8">CGMCC 1.7737</strain>
    </source>
</reference>
<evidence type="ECO:0000259" key="6">
    <source>
        <dbReference type="SMART" id="SM00928"/>
    </source>
</evidence>
<accession>A0A1N6XXC4</accession>
<keyword evidence="5" id="KW-0411">Iron-sulfur</keyword>
<organism evidence="7 8">
    <name type="scientific">Haladaptatus litoreus</name>
    <dbReference type="NCBI Taxonomy" id="553468"/>
    <lineage>
        <taxon>Archaea</taxon>
        <taxon>Methanobacteriati</taxon>
        <taxon>Methanobacteriota</taxon>
        <taxon>Stenosarchaea group</taxon>
        <taxon>Halobacteria</taxon>
        <taxon>Halobacteriales</taxon>
        <taxon>Haladaptataceae</taxon>
        <taxon>Haladaptatus</taxon>
    </lineage>
</organism>
<evidence type="ECO:0000256" key="2">
    <source>
        <dbReference type="ARBA" id="ARBA00022485"/>
    </source>
</evidence>
<dbReference type="GO" id="GO:0051539">
    <property type="term" value="F:4 iron, 4 sulfur cluster binding"/>
    <property type="evidence" value="ECO:0007669"/>
    <property type="project" value="UniProtKB-KW"/>
</dbReference>
<name>A0A1N6XXC4_9EURY</name>
<dbReference type="EMBL" id="FTNO01000001">
    <property type="protein sequence ID" value="SIR07055.1"/>
    <property type="molecule type" value="Genomic_DNA"/>
</dbReference>
<dbReference type="InterPro" id="IPR037225">
    <property type="entry name" value="Nuo51_FMN-bd_sf"/>
</dbReference>
<dbReference type="PANTHER" id="PTHR43578:SF3">
    <property type="entry name" value="NADH-QUINONE OXIDOREDUCTASE SUBUNIT F"/>
    <property type="match status" value="1"/>
</dbReference>
<feature type="domain" description="NADH-ubiquinone oxidoreductase 51kDa subunit iron-sulphur binding" evidence="6">
    <location>
        <begin position="421"/>
        <end position="466"/>
    </location>
</feature>
<evidence type="ECO:0000313" key="8">
    <source>
        <dbReference type="Proteomes" id="UP000186914"/>
    </source>
</evidence>
<dbReference type="RefSeq" id="WP_076429028.1">
    <property type="nucleotide sequence ID" value="NZ_FTNO01000001.1"/>
</dbReference>
<comment type="similarity">
    <text evidence="1">Belongs to the complex I 51 kDa subunit family.</text>
</comment>
<dbReference type="SUPFAM" id="SSF140490">
    <property type="entry name" value="Nqo1C-terminal domain-like"/>
    <property type="match status" value="1"/>
</dbReference>
<dbReference type="PANTHER" id="PTHR43578">
    <property type="entry name" value="NADH-QUINONE OXIDOREDUCTASE SUBUNIT F"/>
    <property type="match status" value="1"/>
</dbReference>
<dbReference type="Pfam" id="PF01512">
    <property type="entry name" value="Complex1_51K"/>
    <property type="match status" value="1"/>
</dbReference>
<evidence type="ECO:0000313" key="7">
    <source>
        <dbReference type="EMBL" id="SIR07055.1"/>
    </source>
</evidence>
<gene>
    <name evidence="7" type="ORF">SAMN05421858_1314</name>
</gene>
<keyword evidence="2" id="KW-0004">4Fe-4S</keyword>
<dbReference type="AlphaFoldDB" id="A0A1N6XXC4"/>
<keyword evidence="8" id="KW-1185">Reference proteome</keyword>
<dbReference type="Gene3D" id="3.40.50.11540">
    <property type="entry name" value="NADH-ubiquinone oxidoreductase 51kDa subunit"/>
    <property type="match status" value="1"/>
</dbReference>
<protein>
    <submittedName>
        <fullName evidence="7">NADH dehydrogenase subunit F</fullName>
    </submittedName>
</protein>
<dbReference type="GO" id="GO:0046872">
    <property type="term" value="F:metal ion binding"/>
    <property type="evidence" value="ECO:0007669"/>
    <property type="project" value="UniProtKB-KW"/>
</dbReference>
<sequence length="518" mass="55142">MGTAVESVSDAPVLRVSGGVGWERAAVVLDSARDEADTVSVVEVGPTGIEALEPLVSVTDGETTVFHSNCTPKRVRTLVSELESGNLPNDGAHAVVSHEGEQTELPIPDDGPLSVGHRNVLARCGWTDPANMRDDETLVAEDALADCDDVLSQITQFGLLGRGRGDARMDEPIAEEWTVARETDGDPVVVVNAGETDDRNRTDQLLLESDPISVLDGATAVAHVVGAEDVVIYCPKSAVEAQQRVRETVRAFRETDAGENVSIQVFGSPDQYIASEPTMALEALEGNDRLEARLRPPSPAKHGLYGRPTVVHTPRTFAQVRRALLFPDEFDADDADPGTRLVTVTGDVAQPATIELPTGGSLSDCRNAVSVDGGFKMACVGGQFGGLTRSLDHSPSAPALASARLGTDGVVELLNQSRCAVATAGTRARFAEEENCGRCVPCREGSKQLVGMLRDVYSGEFADDSLRELARTMRESSICYFGQSASRPVTTAMDEFEPEFHAHADGRCPSGACEEVQS</sequence>
<evidence type="ECO:0000256" key="4">
    <source>
        <dbReference type="ARBA" id="ARBA00023004"/>
    </source>
</evidence>